<dbReference type="InterPro" id="IPR000322">
    <property type="entry name" value="Glyco_hydro_31_TIM"/>
</dbReference>
<sequence length="764" mass="88101">MTPFFNQTMDLSLDCEFEYNEFYLPTQVTDFNKKEKSGYLKWLKYGFELEYAFNKTGLKLVKKDGKEMFQEDYETDPILKWAISFVSQKTLRLQLNTSKVMEAREPSLMLDGKLNDSNWNFIEGASNHQFKSDFAEVNINTSKWCLCVNDKNGKEVLKTIGLQDNKGLHQKYLPFSFIRNPKNHKKTFVFSTALSYDERIYGCGESFAGLNKRGQIINLFTSDVQSASTREMYKPIPLFISNKGYGVFVHSSAPMTFDFGHTYDSASTLYIEDELLDVFIFIGTPKEILEEYTTITGKSPLPPIWSFGLWMSQLSYSSQKEVENIAQNLRSYKIPSDVIHIDAGWFENGYNCDYNFSSAFKSPKAMISNLKNLSFRTSLWQIPYYNSTNSVYNQIVEQQLFVKEANGLREDIVLDFSNPQAIAWYTKKINSLLKLGVSAIKADFGESAPINGCYYSKQSGNYEHNLYPLRYTSSLYKTLKNHDSDTLIWARSAWAGSQRFPVHWSGDPEVSNEAMASTLRAGLSLGLSGFTYWSHDIGGFSDKPDLELFLRWTFMGVFSSHSRVHGLPPREPWAFGEQFLINFRKLIEIKYCLLPYIISQSNYCSQKGYPLLRPLFFDFGEDLNTWHIEDQYLFGDSILIAPFFESNVMARTIYLPHGNWFDYFTGDYYKGGQWYHIKSKNFGIALIKSGSCIPHIELAQSTSSIDWTKINLNIYSKKETQISTQIYLPNIKTSHILQLDKLKNNEWVINKNETSIHFKIQTIT</sequence>
<keyword evidence="7" id="KW-1185">Reference proteome</keyword>
<dbReference type="CDD" id="cd14752">
    <property type="entry name" value="GH31_N"/>
    <property type="match status" value="1"/>
</dbReference>
<dbReference type="CDD" id="cd06593">
    <property type="entry name" value="GH31_xylosidase_YicI"/>
    <property type="match status" value="1"/>
</dbReference>
<evidence type="ECO:0000259" key="3">
    <source>
        <dbReference type="Pfam" id="PF01055"/>
    </source>
</evidence>
<gene>
    <name evidence="6" type="ORF">U6A24_06425</name>
</gene>
<proteinExistence type="inferred from homology"/>
<dbReference type="Gene3D" id="2.60.40.1760">
    <property type="entry name" value="glycosyl hydrolase (family 31)"/>
    <property type="match status" value="1"/>
</dbReference>
<dbReference type="InterPro" id="IPR025887">
    <property type="entry name" value="Glyco_hydro_31_N_dom"/>
</dbReference>
<dbReference type="InterPro" id="IPR013780">
    <property type="entry name" value="Glyco_hydro_b"/>
</dbReference>
<dbReference type="InterPro" id="IPR017853">
    <property type="entry name" value="GH"/>
</dbReference>
<protein>
    <submittedName>
        <fullName evidence="6">TIM-barrel domain-containing protein</fullName>
    </submittedName>
</protein>
<keyword evidence="2" id="KW-0326">Glycosidase</keyword>
<dbReference type="Pfam" id="PF21365">
    <property type="entry name" value="Glyco_hydro_31_3rd"/>
    <property type="match status" value="1"/>
</dbReference>
<comment type="caution">
    <text evidence="6">The sequence shown here is derived from an EMBL/GenBank/DDBJ whole genome shotgun (WGS) entry which is preliminary data.</text>
</comment>
<reference evidence="6 7" key="1">
    <citation type="journal article" date="2013" name="Int. J. Syst. Evol. Microbiol.">
        <title>Aquimarina gracilis sp. nov., isolated from the gut microflora of a mussel, Mytilus coruscus, and emended description of Aquimarina spongiae.</title>
        <authorList>
            <person name="Park S.C."/>
            <person name="Choe H.N."/>
            <person name="Baik K.S."/>
            <person name="Seong C.N."/>
        </authorList>
    </citation>
    <scope>NUCLEOTIDE SEQUENCE [LARGE SCALE GENOMIC DNA]</scope>
    <source>
        <strain evidence="6 7">PSC32</strain>
    </source>
</reference>
<keyword evidence="2" id="KW-0378">Hydrolase</keyword>
<dbReference type="InterPro" id="IPR051816">
    <property type="entry name" value="Glycosyl_Hydrolase_31"/>
</dbReference>
<comment type="similarity">
    <text evidence="1 2">Belongs to the glycosyl hydrolase 31 family.</text>
</comment>
<evidence type="ECO:0000256" key="2">
    <source>
        <dbReference type="RuleBase" id="RU361185"/>
    </source>
</evidence>
<name>A0ABU5ZSQ8_9FLAO</name>
<evidence type="ECO:0000313" key="7">
    <source>
        <dbReference type="Proteomes" id="UP001327027"/>
    </source>
</evidence>
<evidence type="ECO:0000259" key="4">
    <source>
        <dbReference type="Pfam" id="PF13802"/>
    </source>
</evidence>
<feature type="domain" description="Glycoside hydrolase family 31 TIM barrel" evidence="3">
    <location>
        <begin position="300"/>
        <end position="599"/>
    </location>
</feature>
<dbReference type="InterPro" id="IPR048395">
    <property type="entry name" value="Glyco_hydro_31_C"/>
</dbReference>
<feature type="domain" description="Glycoside hydrolase family 31 N-terminal" evidence="4">
    <location>
        <begin position="82"/>
        <end position="258"/>
    </location>
</feature>
<dbReference type="Pfam" id="PF01055">
    <property type="entry name" value="Glyco_hydro_31_2nd"/>
    <property type="match status" value="1"/>
</dbReference>
<accession>A0ABU5ZSQ8</accession>
<evidence type="ECO:0000313" key="6">
    <source>
        <dbReference type="EMBL" id="MEB3345087.1"/>
    </source>
</evidence>
<dbReference type="EMBL" id="JAYKLX010000003">
    <property type="protein sequence ID" value="MEB3345087.1"/>
    <property type="molecule type" value="Genomic_DNA"/>
</dbReference>
<feature type="domain" description="Glycosyl hydrolase family 31 C-terminal" evidence="5">
    <location>
        <begin position="608"/>
        <end position="691"/>
    </location>
</feature>
<dbReference type="PANTHER" id="PTHR43863">
    <property type="entry name" value="HYDROLASE, PUTATIVE (AFU_ORTHOLOGUE AFUA_1G03140)-RELATED"/>
    <property type="match status" value="1"/>
</dbReference>
<dbReference type="Gene3D" id="3.20.20.80">
    <property type="entry name" value="Glycosidases"/>
    <property type="match status" value="1"/>
</dbReference>
<dbReference type="Proteomes" id="UP001327027">
    <property type="component" value="Unassembled WGS sequence"/>
</dbReference>
<dbReference type="PANTHER" id="PTHR43863:SF2">
    <property type="entry name" value="MALTASE-GLUCOAMYLASE"/>
    <property type="match status" value="1"/>
</dbReference>
<dbReference type="Pfam" id="PF13802">
    <property type="entry name" value="Gal_mutarotas_2"/>
    <property type="match status" value="1"/>
</dbReference>
<dbReference type="SUPFAM" id="SSF51445">
    <property type="entry name" value="(Trans)glycosidases"/>
    <property type="match status" value="1"/>
</dbReference>
<dbReference type="Gene3D" id="2.60.40.1180">
    <property type="entry name" value="Golgi alpha-mannosidase II"/>
    <property type="match status" value="1"/>
</dbReference>
<organism evidence="6 7">
    <name type="scientific">Aquimarina gracilis</name>
    <dbReference type="NCBI Taxonomy" id="874422"/>
    <lineage>
        <taxon>Bacteria</taxon>
        <taxon>Pseudomonadati</taxon>
        <taxon>Bacteroidota</taxon>
        <taxon>Flavobacteriia</taxon>
        <taxon>Flavobacteriales</taxon>
        <taxon>Flavobacteriaceae</taxon>
        <taxon>Aquimarina</taxon>
    </lineage>
</organism>
<dbReference type="RefSeq" id="WP_324179121.1">
    <property type="nucleotide sequence ID" value="NZ_BAABAW010000008.1"/>
</dbReference>
<evidence type="ECO:0000259" key="5">
    <source>
        <dbReference type="Pfam" id="PF21365"/>
    </source>
</evidence>
<evidence type="ECO:0000256" key="1">
    <source>
        <dbReference type="ARBA" id="ARBA00007806"/>
    </source>
</evidence>
<dbReference type="InterPro" id="IPR011013">
    <property type="entry name" value="Gal_mutarotase_sf_dom"/>
</dbReference>
<dbReference type="SUPFAM" id="SSF51011">
    <property type="entry name" value="Glycosyl hydrolase domain"/>
    <property type="match status" value="1"/>
</dbReference>
<dbReference type="SUPFAM" id="SSF74650">
    <property type="entry name" value="Galactose mutarotase-like"/>
    <property type="match status" value="1"/>
</dbReference>